<sequence>MKRMLMLTHMGQMIAQFNKNNIEILLGMGVEVHLAGNFSSPENTMTPEQLSNFCSEMQEKGVYVHQIDFERGIGTVNSNRLVWRELTDLCSEFNFDYIHCQSPLGGAMGRLIGRKFDIPVIYTTHGFHFFKGSPKRNWVLFYPIEKYLARYTDTIVTINSEDYEVAKKFVGSDNAYKIPGVGIDYDGIHERAKQAVRSEVLGALDVPATAKVLISVGELSDRKNQIVVLKALARIKDPNVYYIMCGIGANKQKYVDFVKNNGLENNVRIMGYRNDVPELYGSSDVCLFPSKREGLGLAGIEAMASGLPVISSNVNGIMEYMQDGVTGRTCSPDNVDDFVAAIADFTSHPQLFRSIGLDNEAVAKGFDRAIADDVMRKVYYDYCVRN</sequence>
<keyword evidence="3" id="KW-0808">Transferase</keyword>
<evidence type="ECO:0000313" key="4">
    <source>
        <dbReference type="Proteomes" id="UP000014243"/>
    </source>
</evidence>
<protein>
    <submittedName>
        <fullName evidence="3">Glycosyltransferase</fullName>
    </submittedName>
</protein>
<dbReference type="EMBL" id="ANKC01001067">
    <property type="protein sequence ID" value="EPC71708.1"/>
    <property type="molecule type" value="Genomic_DNA"/>
</dbReference>
<dbReference type="GO" id="GO:0016757">
    <property type="term" value="F:glycosyltransferase activity"/>
    <property type="evidence" value="ECO:0007669"/>
    <property type="project" value="InterPro"/>
</dbReference>
<feature type="domain" description="Glycosyltransferase subfamily 4-like N-terminal" evidence="2">
    <location>
        <begin position="27"/>
        <end position="159"/>
    </location>
</feature>
<dbReference type="InterPro" id="IPR001296">
    <property type="entry name" value="Glyco_trans_1"/>
</dbReference>
<evidence type="ECO:0000313" key="3">
    <source>
        <dbReference type="EMBL" id="EPC71708.1"/>
    </source>
</evidence>
<dbReference type="Pfam" id="PF13579">
    <property type="entry name" value="Glyco_trans_4_4"/>
    <property type="match status" value="1"/>
</dbReference>
<comment type="caution">
    <text evidence="3">The sequence shown here is derived from an EMBL/GenBank/DDBJ whole genome shotgun (WGS) entry which is preliminary data.</text>
</comment>
<dbReference type="Proteomes" id="UP000014243">
    <property type="component" value="Unassembled WGS sequence"/>
</dbReference>
<dbReference type="InterPro" id="IPR050194">
    <property type="entry name" value="Glycosyltransferase_grp1"/>
</dbReference>
<evidence type="ECO:0000259" key="1">
    <source>
        <dbReference type="Pfam" id="PF00534"/>
    </source>
</evidence>
<dbReference type="PANTHER" id="PTHR45947">
    <property type="entry name" value="SULFOQUINOVOSYL TRANSFERASE SQD2"/>
    <property type="match status" value="1"/>
</dbReference>
<dbReference type="PATRIC" id="fig|1256206.3.peg.2286"/>
<feature type="domain" description="Glycosyl transferase family 1" evidence="1">
    <location>
        <begin position="206"/>
        <end position="350"/>
    </location>
</feature>
<gene>
    <name evidence="3" type="ORF">Lpp126_14940</name>
</gene>
<dbReference type="Gene3D" id="3.40.50.2000">
    <property type="entry name" value="Glycogen Phosphorylase B"/>
    <property type="match status" value="2"/>
</dbReference>
<name>S2RWI8_LACPA</name>
<dbReference type="SUPFAM" id="SSF53756">
    <property type="entry name" value="UDP-Glycosyltransferase/glycogen phosphorylase"/>
    <property type="match status" value="1"/>
</dbReference>
<dbReference type="InterPro" id="IPR028098">
    <property type="entry name" value="Glyco_trans_4-like_N"/>
</dbReference>
<proteinExistence type="predicted"/>
<dbReference type="Pfam" id="PF00534">
    <property type="entry name" value="Glycos_transf_1"/>
    <property type="match status" value="1"/>
</dbReference>
<accession>S2RWI8</accession>
<reference evidence="3 4" key="1">
    <citation type="journal article" date="2013" name="PLoS ONE">
        <title>Lactobacillus paracasei comparative genomics: towards species pan-genome definition and exploitation of diversity.</title>
        <authorList>
            <person name="Smokvina T."/>
            <person name="Wels M."/>
            <person name="Polka J."/>
            <person name="Chervaux C."/>
            <person name="Brisse S."/>
            <person name="Boekhorst J."/>
            <person name="van Hylckama Vlieg J.E."/>
            <person name="Siezen R.J."/>
        </authorList>
    </citation>
    <scope>NUCLEOTIDE SEQUENCE [LARGE SCALE GENOMIC DNA]</scope>
    <source>
        <strain evidence="3 4">Lpp126</strain>
    </source>
</reference>
<dbReference type="AlphaFoldDB" id="S2RWI8"/>
<evidence type="ECO:0000259" key="2">
    <source>
        <dbReference type="Pfam" id="PF13579"/>
    </source>
</evidence>
<dbReference type="PANTHER" id="PTHR45947:SF3">
    <property type="entry name" value="SULFOQUINOVOSYL TRANSFERASE SQD2"/>
    <property type="match status" value="1"/>
</dbReference>
<organism evidence="3 4">
    <name type="scientific">Lacticaseibacillus paracasei subsp. paracasei Lpp126</name>
    <dbReference type="NCBI Taxonomy" id="1256206"/>
    <lineage>
        <taxon>Bacteria</taxon>
        <taxon>Bacillati</taxon>
        <taxon>Bacillota</taxon>
        <taxon>Bacilli</taxon>
        <taxon>Lactobacillales</taxon>
        <taxon>Lactobacillaceae</taxon>
        <taxon>Lacticaseibacillus</taxon>
    </lineage>
</organism>